<organism evidence="2 3">
    <name type="scientific">Romeriopsis navalis LEGE 11480</name>
    <dbReference type="NCBI Taxonomy" id="2777977"/>
    <lineage>
        <taxon>Bacteria</taxon>
        <taxon>Bacillati</taxon>
        <taxon>Cyanobacteriota</taxon>
        <taxon>Cyanophyceae</taxon>
        <taxon>Leptolyngbyales</taxon>
        <taxon>Leptolyngbyaceae</taxon>
        <taxon>Romeriopsis</taxon>
        <taxon>Romeriopsis navalis</taxon>
    </lineage>
</organism>
<dbReference type="SUPFAM" id="SSF52540">
    <property type="entry name" value="P-loop containing nucleoside triphosphate hydrolases"/>
    <property type="match status" value="1"/>
</dbReference>
<sequence>MGSLREAWQKLPDAASEALVRSLWINPGLFAELGFEATEIIPEFSTARGPVDYALRKNSNPQDVFVTTKNSPSIFIEIKGRHIDLSAGSRSYRSTVKQLKGYLLTKEARTAEWGLISNSLHIQLFRKHGKVIYPATSCMEVNADNTEKIAEELRQKLQVPQRALKVAIYNNKGGIGKTTTVINLAAILTLAGKKVLVVDFDPNQQDLTHGLGMSLEPDTFYQCLDSKDKNLEAAIRQHRLSLKDGRVLEFGVIPVDEKLAYAPNDPELQTVLQPSSLAEGLATLQSQYDYILVDAPPNWLNFSQNAVYASDVVLIPTKHNNIFSLKNAAIAIKDYILQIQETRGDGGPIALPIFFNGEKITPAQKQAAQKALLDLCKQHKKQIDLLPYFFPHYTQANKNLEVFEVPAYANIANAAFATIPAVYRDKTARDYYKNLAKEYFLQ</sequence>
<dbReference type="CDD" id="cd02042">
    <property type="entry name" value="ParAB_family"/>
    <property type="match status" value="1"/>
</dbReference>
<dbReference type="Gene3D" id="3.40.50.300">
    <property type="entry name" value="P-loop containing nucleotide triphosphate hydrolases"/>
    <property type="match status" value="1"/>
</dbReference>
<comment type="caution">
    <text evidence="2">The sequence shown here is derived from an EMBL/GenBank/DDBJ whole genome shotgun (WGS) entry which is preliminary data.</text>
</comment>
<dbReference type="RefSeq" id="WP_264326015.1">
    <property type="nucleotide sequence ID" value="NZ_JADEXQ010000055.1"/>
</dbReference>
<feature type="domain" description="AAA" evidence="1">
    <location>
        <begin position="166"/>
        <end position="327"/>
    </location>
</feature>
<accession>A0A928Z367</accession>
<dbReference type="InterPro" id="IPR050678">
    <property type="entry name" value="DNA_Partitioning_ATPase"/>
</dbReference>
<protein>
    <submittedName>
        <fullName evidence="2">AAA family ATPase</fullName>
    </submittedName>
</protein>
<dbReference type="PANTHER" id="PTHR13696">
    <property type="entry name" value="P-LOOP CONTAINING NUCLEOSIDE TRIPHOSPHATE HYDROLASE"/>
    <property type="match status" value="1"/>
</dbReference>
<keyword evidence="3" id="KW-1185">Reference proteome</keyword>
<evidence type="ECO:0000313" key="2">
    <source>
        <dbReference type="EMBL" id="MBE9031186.1"/>
    </source>
</evidence>
<proteinExistence type="predicted"/>
<gene>
    <name evidence="2" type="ORF">IQ266_15740</name>
</gene>
<dbReference type="EMBL" id="JADEXQ010000055">
    <property type="protein sequence ID" value="MBE9031186.1"/>
    <property type="molecule type" value="Genomic_DNA"/>
</dbReference>
<dbReference type="InterPro" id="IPR027417">
    <property type="entry name" value="P-loop_NTPase"/>
</dbReference>
<dbReference type="PANTHER" id="PTHR13696:SF52">
    <property type="entry name" value="PARA FAMILY PROTEIN CT_582"/>
    <property type="match status" value="1"/>
</dbReference>
<evidence type="ECO:0000313" key="3">
    <source>
        <dbReference type="Proteomes" id="UP000625316"/>
    </source>
</evidence>
<dbReference type="Pfam" id="PF13614">
    <property type="entry name" value="AAA_31"/>
    <property type="match status" value="1"/>
</dbReference>
<dbReference type="Proteomes" id="UP000625316">
    <property type="component" value="Unassembled WGS sequence"/>
</dbReference>
<dbReference type="AlphaFoldDB" id="A0A928Z367"/>
<reference evidence="2" key="1">
    <citation type="submission" date="2020-10" db="EMBL/GenBank/DDBJ databases">
        <authorList>
            <person name="Castelo-Branco R."/>
            <person name="Eusebio N."/>
            <person name="Adriana R."/>
            <person name="Vieira A."/>
            <person name="Brugerolle De Fraissinette N."/>
            <person name="Rezende De Castro R."/>
            <person name="Schneider M.P."/>
            <person name="Vasconcelos V."/>
            <person name="Leao P.N."/>
        </authorList>
    </citation>
    <scope>NUCLEOTIDE SEQUENCE</scope>
    <source>
        <strain evidence="2">LEGE 11480</strain>
    </source>
</reference>
<dbReference type="InterPro" id="IPR025669">
    <property type="entry name" value="AAA_dom"/>
</dbReference>
<evidence type="ECO:0000259" key="1">
    <source>
        <dbReference type="Pfam" id="PF13614"/>
    </source>
</evidence>
<name>A0A928Z367_9CYAN</name>